<comment type="subcellular location">
    <subcellularLocation>
        <location evidence="1">Cytoplasm</location>
    </subcellularLocation>
</comment>
<dbReference type="Proteomes" id="UP001295444">
    <property type="component" value="Chromosome 03"/>
</dbReference>
<organism evidence="11 12">
    <name type="scientific">Pelobates cultripes</name>
    <name type="common">Western spadefoot toad</name>
    <dbReference type="NCBI Taxonomy" id="61616"/>
    <lineage>
        <taxon>Eukaryota</taxon>
        <taxon>Metazoa</taxon>
        <taxon>Chordata</taxon>
        <taxon>Craniata</taxon>
        <taxon>Vertebrata</taxon>
        <taxon>Euteleostomi</taxon>
        <taxon>Amphibia</taxon>
        <taxon>Batrachia</taxon>
        <taxon>Anura</taxon>
        <taxon>Pelobatoidea</taxon>
        <taxon>Pelobatidae</taxon>
        <taxon>Pelobates</taxon>
    </lineage>
</organism>
<comment type="similarity">
    <text evidence="2">Belongs to the aminoglycoside phosphotransferase family.</text>
</comment>
<keyword evidence="4" id="KW-0808">Transferase</keyword>
<name>A0AAD1RL16_PELCU</name>
<evidence type="ECO:0000256" key="1">
    <source>
        <dbReference type="ARBA" id="ARBA00004496"/>
    </source>
</evidence>
<evidence type="ECO:0000256" key="6">
    <source>
        <dbReference type="ARBA" id="ARBA00036820"/>
    </source>
</evidence>
<accession>A0AAD1RL16</accession>
<comment type="function">
    <text evidence="7">Catalyzes the GTP-dependent phosphorylation of 5-hydroxy-L-lysine.</text>
</comment>
<dbReference type="InterPro" id="IPR002575">
    <property type="entry name" value="Aminoglycoside_PTrfase"/>
</dbReference>
<comment type="catalytic activity">
    <reaction evidence="6">
        <text>(5R)-5-hydroxy-L-lysine + GTP = (5R)-5-phosphooxy-L-lysine + GDP + H(+)</text>
        <dbReference type="Rhea" id="RHEA:19049"/>
        <dbReference type="ChEBI" id="CHEBI:15378"/>
        <dbReference type="ChEBI" id="CHEBI:37565"/>
        <dbReference type="ChEBI" id="CHEBI:57882"/>
        <dbReference type="ChEBI" id="CHEBI:58189"/>
        <dbReference type="ChEBI" id="CHEBI:58357"/>
        <dbReference type="EC" id="2.7.1.81"/>
    </reaction>
</comment>
<dbReference type="InterPro" id="IPR050249">
    <property type="entry name" value="Pseudomonas-type_ThrB"/>
</dbReference>
<evidence type="ECO:0000256" key="9">
    <source>
        <dbReference type="ARBA" id="ARBA00040505"/>
    </source>
</evidence>
<evidence type="ECO:0000256" key="8">
    <source>
        <dbReference type="ARBA" id="ARBA00038873"/>
    </source>
</evidence>
<dbReference type="GO" id="GO:0047992">
    <property type="term" value="F:hydroxylysine kinase activity"/>
    <property type="evidence" value="ECO:0007669"/>
    <property type="project" value="UniProtKB-EC"/>
</dbReference>
<feature type="domain" description="Aminoglycoside phosphotransferase" evidence="10">
    <location>
        <begin position="44"/>
        <end position="280"/>
    </location>
</feature>
<dbReference type="EC" id="2.7.1.81" evidence="8"/>
<sequence>MDCKRESDNPVVASKPNLNEEQAIKLAKTLFDLEVTRVKSLPSYDDQNFYIQVCCDGSAEFAEFVMKITNGEDSKNEELIKAQTYVMMLLHKEGLPTPNPVLTNTDKIMSLETIGNGPVPQKHMVRLLTYLPGTPAAKIVATPNILFNIGRMAAVIDETLTKKFNHSSKKSFDRGEYIWNLSNTPLLRKYVHAVKEEGLRDIIEGTIKDFETRIEPNLKHLRKCINHGDLNDHNILLEKTESVEHDEYKVSGILDFGDMSNGYYAFEVAITIMYMMIESNDPLHVGGYILAGFESLVPLTTEERDSLFTLVCCRFAQSLVIARYSVLHCPENEEYLMITARTGWKHLMNLAKTGKEAVEKIWFDTAKSYIAERHC</sequence>
<evidence type="ECO:0000256" key="7">
    <source>
        <dbReference type="ARBA" id="ARBA00037368"/>
    </source>
</evidence>
<dbReference type="PANTHER" id="PTHR21064">
    <property type="entry name" value="AMINOGLYCOSIDE PHOSPHOTRANSFERASE DOMAIN-CONTAINING PROTEIN-RELATED"/>
    <property type="match status" value="1"/>
</dbReference>
<evidence type="ECO:0000259" key="10">
    <source>
        <dbReference type="Pfam" id="PF01636"/>
    </source>
</evidence>
<keyword evidence="12" id="KW-1185">Reference proteome</keyword>
<dbReference type="Gene3D" id="3.90.1200.10">
    <property type="match status" value="1"/>
</dbReference>
<gene>
    <name evidence="11" type="ORF">PECUL_23A038534</name>
</gene>
<evidence type="ECO:0000256" key="5">
    <source>
        <dbReference type="ARBA" id="ARBA00022777"/>
    </source>
</evidence>
<protein>
    <recommendedName>
        <fullName evidence="9">Hydroxylysine kinase</fullName>
        <ecNumber evidence="8">2.7.1.81</ecNumber>
    </recommendedName>
</protein>
<evidence type="ECO:0000256" key="2">
    <source>
        <dbReference type="ARBA" id="ARBA00006219"/>
    </source>
</evidence>
<dbReference type="AlphaFoldDB" id="A0AAD1RL16"/>
<dbReference type="InterPro" id="IPR011009">
    <property type="entry name" value="Kinase-like_dom_sf"/>
</dbReference>
<reference evidence="11" key="1">
    <citation type="submission" date="2022-03" db="EMBL/GenBank/DDBJ databases">
        <authorList>
            <person name="Alioto T."/>
            <person name="Alioto T."/>
            <person name="Gomez Garrido J."/>
        </authorList>
    </citation>
    <scope>NUCLEOTIDE SEQUENCE</scope>
</reference>
<proteinExistence type="inferred from homology"/>
<dbReference type="FunFam" id="3.90.1200.10:FF:000007">
    <property type="entry name" value="hydroxylysine kinase isoform X1"/>
    <property type="match status" value="1"/>
</dbReference>
<evidence type="ECO:0000256" key="3">
    <source>
        <dbReference type="ARBA" id="ARBA00022490"/>
    </source>
</evidence>
<dbReference type="SUPFAM" id="SSF56112">
    <property type="entry name" value="Protein kinase-like (PK-like)"/>
    <property type="match status" value="1"/>
</dbReference>
<dbReference type="GO" id="GO:0005737">
    <property type="term" value="C:cytoplasm"/>
    <property type="evidence" value="ECO:0007669"/>
    <property type="project" value="UniProtKB-SubCell"/>
</dbReference>
<keyword evidence="5 11" id="KW-0418">Kinase</keyword>
<dbReference type="EMBL" id="OW240914">
    <property type="protein sequence ID" value="CAH2273491.1"/>
    <property type="molecule type" value="Genomic_DNA"/>
</dbReference>
<dbReference type="PANTHER" id="PTHR21064:SF1">
    <property type="entry name" value="HYDROXYLYSINE KINASE"/>
    <property type="match status" value="1"/>
</dbReference>
<evidence type="ECO:0000313" key="11">
    <source>
        <dbReference type="EMBL" id="CAH2273491.1"/>
    </source>
</evidence>
<keyword evidence="3" id="KW-0963">Cytoplasm</keyword>
<evidence type="ECO:0000256" key="4">
    <source>
        <dbReference type="ARBA" id="ARBA00022679"/>
    </source>
</evidence>
<dbReference type="Pfam" id="PF01636">
    <property type="entry name" value="APH"/>
    <property type="match status" value="1"/>
</dbReference>
<evidence type="ECO:0000313" key="12">
    <source>
        <dbReference type="Proteomes" id="UP001295444"/>
    </source>
</evidence>
<dbReference type="FunFam" id="3.30.200.20:FF:000549">
    <property type="entry name" value="hydroxylysine kinase"/>
    <property type="match status" value="1"/>
</dbReference>